<evidence type="ECO:0000313" key="5">
    <source>
        <dbReference type="Proteomes" id="UP000223968"/>
    </source>
</evidence>
<evidence type="ECO:0000256" key="1">
    <source>
        <dbReference type="ARBA" id="ARBA00022857"/>
    </source>
</evidence>
<dbReference type="EMBL" id="PDNB01000013">
    <property type="protein sequence ID" value="PGH16989.1"/>
    <property type="molecule type" value="Genomic_DNA"/>
</dbReference>
<organism evidence="4 5">
    <name type="scientific">Helicocarpus griseus UAMH5409</name>
    <dbReference type="NCBI Taxonomy" id="1447875"/>
    <lineage>
        <taxon>Eukaryota</taxon>
        <taxon>Fungi</taxon>
        <taxon>Dikarya</taxon>
        <taxon>Ascomycota</taxon>
        <taxon>Pezizomycotina</taxon>
        <taxon>Eurotiomycetes</taxon>
        <taxon>Eurotiomycetidae</taxon>
        <taxon>Onygenales</taxon>
        <taxon>Ajellomycetaceae</taxon>
        <taxon>Helicocarpus</taxon>
    </lineage>
</organism>
<dbReference type="OrthoDB" id="9974981at2759"/>
<dbReference type="PANTHER" id="PTHR47706">
    <property type="entry name" value="NMRA-LIKE FAMILY PROTEIN"/>
    <property type="match status" value="1"/>
</dbReference>
<dbReference type="STRING" id="1447875.A0A2B7Y7B4"/>
<dbReference type="GO" id="GO:0016491">
    <property type="term" value="F:oxidoreductase activity"/>
    <property type="evidence" value="ECO:0007669"/>
    <property type="project" value="UniProtKB-KW"/>
</dbReference>
<dbReference type="Proteomes" id="UP000223968">
    <property type="component" value="Unassembled WGS sequence"/>
</dbReference>
<dbReference type="Gene3D" id="3.40.50.720">
    <property type="entry name" value="NAD(P)-binding Rossmann-like Domain"/>
    <property type="match status" value="1"/>
</dbReference>
<protein>
    <recommendedName>
        <fullName evidence="3">NmrA-like domain-containing protein</fullName>
    </recommendedName>
</protein>
<dbReference type="InterPro" id="IPR051609">
    <property type="entry name" value="NmrA/Isoflavone_reductase-like"/>
</dbReference>
<reference evidence="4 5" key="1">
    <citation type="submission" date="2017-10" db="EMBL/GenBank/DDBJ databases">
        <title>Comparative genomics in systemic dimorphic fungi from Ajellomycetaceae.</title>
        <authorList>
            <person name="Munoz J.F."/>
            <person name="Mcewen J.G."/>
            <person name="Clay O.K."/>
            <person name="Cuomo C.A."/>
        </authorList>
    </citation>
    <scope>NUCLEOTIDE SEQUENCE [LARGE SCALE GENOMIC DNA]</scope>
    <source>
        <strain evidence="4 5">UAMH5409</strain>
    </source>
</reference>
<sequence length="302" mass="32996">MVLKTLTDICNKSQASGQIGKIILDSLVDSSLFSITAVSRKESTATFPPNVTVRKIDFVEADLTAAFQGQDVVISVVGIGGLGEQKKLVDAVVRAGVKRFFPSEFSASTEDSGVRQLLPPAVQKTELLEYLKAKEADGLTWTGIASSLLFDWCLRNGFLEFDIAKRTATVWDGGDKKFTLSTEKQLGQAVVSALQHPQETSNQYMYIASFETSQKEILAVLEEETGAEWKVTETTTDEQVAEGLKKIGAGDFRGAYPLVRATSFGNSPGLQSNYVKDQKLANDVLGLQLENIRDIVKQFLNE</sequence>
<feature type="domain" description="NmrA-like" evidence="3">
    <location>
        <begin position="15"/>
        <end position="234"/>
    </location>
</feature>
<keyword evidence="5" id="KW-1185">Reference proteome</keyword>
<keyword evidence="1" id="KW-0521">NADP</keyword>
<dbReference type="PANTHER" id="PTHR47706:SF9">
    <property type="entry name" value="NMRA-LIKE DOMAIN-CONTAINING PROTEIN-RELATED"/>
    <property type="match status" value="1"/>
</dbReference>
<dbReference type="InterPro" id="IPR045312">
    <property type="entry name" value="PCBER-like"/>
</dbReference>
<dbReference type="InterPro" id="IPR036291">
    <property type="entry name" value="NAD(P)-bd_dom_sf"/>
</dbReference>
<dbReference type="Gene3D" id="3.90.25.10">
    <property type="entry name" value="UDP-galactose 4-epimerase, domain 1"/>
    <property type="match status" value="1"/>
</dbReference>
<dbReference type="InterPro" id="IPR008030">
    <property type="entry name" value="NmrA-like"/>
</dbReference>
<evidence type="ECO:0000313" key="4">
    <source>
        <dbReference type="EMBL" id="PGH16989.1"/>
    </source>
</evidence>
<gene>
    <name evidence="4" type="ORF">AJ79_01373</name>
</gene>
<accession>A0A2B7Y7B4</accession>
<comment type="caution">
    <text evidence="4">The sequence shown here is derived from an EMBL/GenBank/DDBJ whole genome shotgun (WGS) entry which is preliminary data.</text>
</comment>
<evidence type="ECO:0000256" key="2">
    <source>
        <dbReference type="ARBA" id="ARBA00023002"/>
    </source>
</evidence>
<keyword evidence="2" id="KW-0560">Oxidoreductase</keyword>
<dbReference type="CDD" id="cd05259">
    <property type="entry name" value="PCBER_SDR_a"/>
    <property type="match status" value="1"/>
</dbReference>
<evidence type="ECO:0000259" key="3">
    <source>
        <dbReference type="Pfam" id="PF05368"/>
    </source>
</evidence>
<name>A0A2B7Y7B4_9EURO</name>
<dbReference type="Pfam" id="PF05368">
    <property type="entry name" value="NmrA"/>
    <property type="match status" value="1"/>
</dbReference>
<dbReference type="SUPFAM" id="SSF51735">
    <property type="entry name" value="NAD(P)-binding Rossmann-fold domains"/>
    <property type="match status" value="1"/>
</dbReference>
<proteinExistence type="predicted"/>
<dbReference type="AlphaFoldDB" id="A0A2B7Y7B4"/>